<evidence type="ECO:0000313" key="4">
    <source>
        <dbReference type="EMBL" id="AGF59082.1"/>
    </source>
</evidence>
<name>M1N6Q4_9CLOT</name>
<dbReference type="KEGG" id="csr:Cspa_c53370"/>
<reference evidence="4 5" key="1">
    <citation type="submission" date="2013-02" db="EMBL/GenBank/DDBJ databases">
        <title>Genome sequence of Clostridium saccharoperbutylacetonicum N1-4(HMT).</title>
        <authorList>
            <person name="Poehlein A."/>
            <person name="Daniel R."/>
        </authorList>
    </citation>
    <scope>NUCLEOTIDE SEQUENCE [LARGE SCALE GENOMIC DNA]</scope>
    <source>
        <strain evidence="5">N1-4(HMT)</strain>
    </source>
</reference>
<dbReference type="AlphaFoldDB" id="M1N6Q4"/>
<dbReference type="Proteomes" id="UP000011728">
    <property type="component" value="Chromosome"/>
</dbReference>
<evidence type="ECO:0000313" key="5">
    <source>
        <dbReference type="Proteomes" id="UP000011728"/>
    </source>
</evidence>
<dbReference type="PANTHER" id="PTHR39183:SF1">
    <property type="entry name" value="SPORE COAT PROTEIN F-LIKE PROTEIN YHCQ"/>
    <property type="match status" value="1"/>
</dbReference>
<dbReference type="eggNOG" id="COG5577">
    <property type="taxonomic scope" value="Bacteria"/>
</dbReference>
<dbReference type="RefSeq" id="WP_015395389.1">
    <property type="nucleotide sequence ID" value="NC_020291.1"/>
</dbReference>
<evidence type="ECO:0000256" key="3">
    <source>
        <dbReference type="ARBA" id="ARBA00024344"/>
    </source>
</evidence>
<evidence type="ECO:0000256" key="2">
    <source>
        <dbReference type="ARBA" id="ARBA00024325"/>
    </source>
</evidence>
<dbReference type="EMBL" id="CP004121">
    <property type="protein sequence ID" value="AGF59082.1"/>
    <property type="molecule type" value="Genomic_DNA"/>
</dbReference>
<dbReference type="HOGENOM" id="CLU_163858_1_1_9"/>
<protein>
    <submittedName>
        <fullName evidence="4">Coat F domain-containing protein</fullName>
    </submittedName>
</protein>
<gene>
    <name evidence="4" type="ORF">Cspa_c53370</name>
</gene>
<keyword evidence="1" id="KW-0749">Sporulation</keyword>
<dbReference type="GO" id="GO:0030435">
    <property type="term" value="P:sporulation resulting in formation of a cellular spore"/>
    <property type="evidence" value="ECO:0007669"/>
    <property type="project" value="UniProtKB-KW"/>
</dbReference>
<sequence>MSFLDNLFGNDNAALTEKDIAQDILKDSKFAVTSLASAAAEAINPELRDMLRTQLDKAVSDHFELSDMIVDRGWYPAKDEPIEQLRNEYEISQKLSENS</sequence>
<dbReference type="STRING" id="36745.CLSAP_50840"/>
<organism evidence="4 5">
    <name type="scientific">Clostridium saccharoperbutylacetonicum N1-4(HMT)</name>
    <dbReference type="NCBI Taxonomy" id="931276"/>
    <lineage>
        <taxon>Bacteria</taxon>
        <taxon>Bacillati</taxon>
        <taxon>Bacillota</taxon>
        <taxon>Clostridia</taxon>
        <taxon>Eubacteriales</taxon>
        <taxon>Clostridiaceae</taxon>
        <taxon>Clostridium</taxon>
    </lineage>
</organism>
<dbReference type="PATRIC" id="fig|931276.5.peg.5392"/>
<dbReference type="Gene3D" id="1.20.1260.10">
    <property type="match status" value="1"/>
</dbReference>
<accession>M1N6Q4</accession>
<keyword evidence="5" id="KW-1185">Reference proteome</keyword>
<comment type="similarity">
    <text evidence="3">Belongs to the CotF family.</text>
</comment>
<dbReference type="InterPro" id="IPR012347">
    <property type="entry name" value="Ferritin-like"/>
</dbReference>
<comment type="subcellular location">
    <subcellularLocation>
        <location evidence="2">Spore coat</location>
    </subcellularLocation>
</comment>
<dbReference type="InterPro" id="IPR012851">
    <property type="entry name" value="Spore_coat_CotF-like"/>
</dbReference>
<dbReference type="PANTHER" id="PTHR39183">
    <property type="entry name" value="SPORE COAT PROTEIN F-LIKE PROTEIN YHCQ"/>
    <property type="match status" value="1"/>
</dbReference>
<dbReference type="Pfam" id="PF07875">
    <property type="entry name" value="Coat_F"/>
    <property type="match status" value="1"/>
</dbReference>
<proteinExistence type="inferred from homology"/>
<dbReference type="OrthoDB" id="1910608at2"/>
<evidence type="ECO:0000256" key="1">
    <source>
        <dbReference type="ARBA" id="ARBA00022969"/>
    </source>
</evidence>